<proteinExistence type="predicted"/>
<dbReference type="EMBL" id="CAJHJT010000034">
    <property type="protein sequence ID" value="CAD7005569.1"/>
    <property type="molecule type" value="Genomic_DNA"/>
</dbReference>
<reference evidence="2" key="1">
    <citation type="submission" date="2020-11" db="EMBL/GenBank/DDBJ databases">
        <authorList>
            <person name="Whitehead M."/>
        </authorList>
    </citation>
    <scope>NUCLEOTIDE SEQUENCE</scope>
    <source>
        <strain evidence="2">EGII</strain>
    </source>
</reference>
<dbReference type="AlphaFoldDB" id="A0A811V265"/>
<evidence type="ECO:0000313" key="3">
    <source>
        <dbReference type="Proteomes" id="UP000606786"/>
    </source>
</evidence>
<protein>
    <submittedName>
        <fullName evidence="2">(Mediterranean fruit fly) hypothetical protein</fullName>
    </submittedName>
</protein>
<sequence>MCVARNRLMALVPSWPATSALMSANVGVLNSRCALLLYIDLKCCVAPSLTGLIKITTKSITTNPTAATSGNRQQQQQHSESFCG</sequence>
<evidence type="ECO:0000256" key="1">
    <source>
        <dbReference type="SAM" id="MobiDB-lite"/>
    </source>
</evidence>
<organism evidence="2 3">
    <name type="scientific">Ceratitis capitata</name>
    <name type="common">Mediterranean fruit fly</name>
    <name type="synonym">Tephritis capitata</name>
    <dbReference type="NCBI Taxonomy" id="7213"/>
    <lineage>
        <taxon>Eukaryota</taxon>
        <taxon>Metazoa</taxon>
        <taxon>Ecdysozoa</taxon>
        <taxon>Arthropoda</taxon>
        <taxon>Hexapoda</taxon>
        <taxon>Insecta</taxon>
        <taxon>Pterygota</taxon>
        <taxon>Neoptera</taxon>
        <taxon>Endopterygota</taxon>
        <taxon>Diptera</taxon>
        <taxon>Brachycera</taxon>
        <taxon>Muscomorpha</taxon>
        <taxon>Tephritoidea</taxon>
        <taxon>Tephritidae</taxon>
        <taxon>Ceratitis</taxon>
        <taxon>Ceratitis</taxon>
    </lineage>
</organism>
<evidence type="ECO:0000313" key="2">
    <source>
        <dbReference type="EMBL" id="CAD7005569.1"/>
    </source>
</evidence>
<name>A0A811V265_CERCA</name>
<accession>A0A811V265</accession>
<gene>
    <name evidence="2" type="ORF">CCAP1982_LOCUS13929</name>
</gene>
<feature type="region of interest" description="Disordered" evidence="1">
    <location>
        <begin position="64"/>
        <end position="84"/>
    </location>
</feature>
<comment type="caution">
    <text evidence="2">The sequence shown here is derived from an EMBL/GenBank/DDBJ whole genome shotgun (WGS) entry which is preliminary data.</text>
</comment>
<keyword evidence="3" id="KW-1185">Reference proteome</keyword>
<dbReference type="Proteomes" id="UP000606786">
    <property type="component" value="Unassembled WGS sequence"/>
</dbReference>